<evidence type="ECO:0000313" key="13">
    <source>
        <dbReference type="EMBL" id="KAK3203219.1"/>
    </source>
</evidence>
<dbReference type="InterPro" id="IPR006219">
    <property type="entry name" value="DAHP_synth_1"/>
</dbReference>
<dbReference type="SUPFAM" id="SSF51569">
    <property type="entry name" value="Aldolase"/>
    <property type="match status" value="1"/>
</dbReference>
<comment type="similarity">
    <text evidence="3">Belongs to the class-I DAHP synthase family.</text>
</comment>
<keyword evidence="5" id="KW-0028">Amino-acid biosynthesis</keyword>
<dbReference type="EC" id="2.5.1.54" evidence="4"/>
<evidence type="ECO:0000256" key="7">
    <source>
        <dbReference type="ARBA" id="ARBA00023141"/>
    </source>
</evidence>
<dbReference type="AlphaFoldDB" id="A0AAN6LSY2"/>
<dbReference type="GO" id="GO:0005737">
    <property type="term" value="C:cytoplasm"/>
    <property type="evidence" value="ECO:0007669"/>
    <property type="project" value="TreeGrafter"/>
</dbReference>
<evidence type="ECO:0000256" key="1">
    <source>
        <dbReference type="ARBA" id="ARBA00003726"/>
    </source>
</evidence>
<comment type="catalytic activity">
    <reaction evidence="11">
        <text>D-erythrose 4-phosphate + phosphoenolpyruvate + H2O = 7-phospho-2-dehydro-3-deoxy-D-arabino-heptonate + phosphate</text>
        <dbReference type="Rhea" id="RHEA:14717"/>
        <dbReference type="ChEBI" id="CHEBI:15377"/>
        <dbReference type="ChEBI" id="CHEBI:16897"/>
        <dbReference type="ChEBI" id="CHEBI:43474"/>
        <dbReference type="ChEBI" id="CHEBI:58394"/>
        <dbReference type="ChEBI" id="CHEBI:58702"/>
        <dbReference type="EC" id="2.5.1.54"/>
    </reaction>
</comment>
<gene>
    <name evidence="13" type="ORF">GRF29_112g551038</name>
</gene>
<evidence type="ECO:0000256" key="6">
    <source>
        <dbReference type="ARBA" id="ARBA00022679"/>
    </source>
</evidence>
<reference evidence="13 14" key="1">
    <citation type="submission" date="2021-02" db="EMBL/GenBank/DDBJ databases">
        <title>Genome assembly of Pseudopithomyces chartarum.</title>
        <authorList>
            <person name="Jauregui R."/>
            <person name="Singh J."/>
            <person name="Voisey C."/>
        </authorList>
    </citation>
    <scope>NUCLEOTIDE SEQUENCE [LARGE SCALE GENOMIC DNA]</scope>
    <source>
        <strain evidence="13 14">AGR01</strain>
    </source>
</reference>
<protein>
    <recommendedName>
        <fullName evidence="4">3-deoxy-7-phosphoheptulonate synthase</fullName>
        <ecNumber evidence="4">2.5.1.54</ecNumber>
    </recommendedName>
    <alternativeName>
        <fullName evidence="10">3-deoxy-D-arabino-heptulosonate 7-phosphate synthase</fullName>
    </alternativeName>
    <alternativeName>
        <fullName evidence="9">DAHP synthase</fullName>
    </alternativeName>
    <alternativeName>
        <fullName evidence="8">Phospho-2-keto-3-deoxyheptonate aldolase</fullName>
    </alternativeName>
</protein>
<dbReference type="Pfam" id="PF00793">
    <property type="entry name" value="DAHP_synth_1"/>
    <property type="match status" value="1"/>
</dbReference>
<keyword evidence="7" id="KW-0057">Aromatic amino acid biosynthesis</keyword>
<proteinExistence type="inferred from homology"/>
<evidence type="ECO:0000313" key="14">
    <source>
        <dbReference type="Proteomes" id="UP001280581"/>
    </source>
</evidence>
<evidence type="ECO:0000256" key="2">
    <source>
        <dbReference type="ARBA" id="ARBA00004688"/>
    </source>
</evidence>
<comment type="function">
    <text evidence="1">Stereospecific condensation of phosphoenolpyruvate (PEP) and D-erythrose-4-phosphate (E4P) giving rise to 3-deoxy-D-arabino-heptulosonate-7-phosphate (DAHP).</text>
</comment>
<dbReference type="PANTHER" id="PTHR21225:SF12">
    <property type="entry name" value="PHOSPHO-2-DEHYDRO-3-DEOXYHEPTONATE ALDOLASE, TYROSINE-INHIBITED"/>
    <property type="match status" value="1"/>
</dbReference>
<evidence type="ECO:0000256" key="11">
    <source>
        <dbReference type="ARBA" id="ARBA00047508"/>
    </source>
</evidence>
<organism evidence="13 14">
    <name type="scientific">Pseudopithomyces chartarum</name>
    <dbReference type="NCBI Taxonomy" id="1892770"/>
    <lineage>
        <taxon>Eukaryota</taxon>
        <taxon>Fungi</taxon>
        <taxon>Dikarya</taxon>
        <taxon>Ascomycota</taxon>
        <taxon>Pezizomycotina</taxon>
        <taxon>Dothideomycetes</taxon>
        <taxon>Pleosporomycetidae</taxon>
        <taxon>Pleosporales</taxon>
        <taxon>Massarineae</taxon>
        <taxon>Didymosphaeriaceae</taxon>
        <taxon>Pseudopithomyces</taxon>
    </lineage>
</organism>
<evidence type="ECO:0000256" key="3">
    <source>
        <dbReference type="ARBA" id="ARBA00007985"/>
    </source>
</evidence>
<dbReference type="Gene3D" id="3.20.20.70">
    <property type="entry name" value="Aldolase class I"/>
    <property type="match status" value="1"/>
</dbReference>
<dbReference type="PANTHER" id="PTHR21225">
    <property type="entry name" value="PHOSPHO-2-DEHYDRO-3-DEOXYHEPTONATE ALDOLASE DAHP SYNTHETASE"/>
    <property type="match status" value="1"/>
</dbReference>
<keyword evidence="6" id="KW-0808">Transferase</keyword>
<dbReference type="GO" id="GO:0009073">
    <property type="term" value="P:aromatic amino acid family biosynthetic process"/>
    <property type="evidence" value="ECO:0007669"/>
    <property type="project" value="UniProtKB-KW"/>
</dbReference>
<dbReference type="Proteomes" id="UP001280581">
    <property type="component" value="Unassembled WGS sequence"/>
</dbReference>
<sequence>MQDPATANMGAVTDQNTVSDDVRVLGYDPLIPPQLLSAEIPITKASEETVVRGRKECIKIITQEDDRLLVMVGPCSIHDPEMALEYCDRLKALAEKLSGELLIIMRAYLEKPRTTVGWKGLINDPDINESYQINKGLRVSRKLYCDLTSKGMPIASEMLDTISPQFLADLISLGAIGARTTESQLHRELASGLSFPIGFKNGTDGGLTVAVDAIGAAAAKHHFMGVTKQGLAAITRTAGNEHCFVILRGGSKGTNFDRESIKSAREALRKKKLPEVMMVDCSHGNSSKDHRNQPKVAKTISDQIREGETGIVAVMIESNINEGNQKVPAEGPSALKKGVSITDACIDWDTTVNVLEDLADAVKVRRSNKGTANGAQYALHAASTFTNPRSNDAAYLYPTARRIIRKQNRLRTRAPKPLHIRIDPARDRRPGNLRVKQRVIRPNEVHEEVVIPRCVVRQEVLDLGPRRRDADRGVGSRVPRHEGVVCRGATDGVVEEGGGECGGEEDGPYGAVGEGVGMVGWVGGPRV</sequence>
<evidence type="ECO:0000259" key="12">
    <source>
        <dbReference type="Pfam" id="PF00793"/>
    </source>
</evidence>
<dbReference type="NCBIfam" id="TIGR00034">
    <property type="entry name" value="aroFGH"/>
    <property type="match status" value="1"/>
</dbReference>
<evidence type="ECO:0000256" key="5">
    <source>
        <dbReference type="ARBA" id="ARBA00022605"/>
    </source>
</evidence>
<feature type="domain" description="DAHP synthetase I/KDSA" evidence="12">
    <location>
        <begin position="49"/>
        <end position="355"/>
    </location>
</feature>
<keyword evidence="14" id="KW-1185">Reference proteome</keyword>
<dbReference type="NCBIfam" id="NF009395">
    <property type="entry name" value="PRK12755.1"/>
    <property type="match status" value="1"/>
</dbReference>
<dbReference type="FunFam" id="3.20.20.70:FF:000005">
    <property type="entry name" value="Phospho-2-dehydro-3-deoxyheptonate aldolase"/>
    <property type="match status" value="1"/>
</dbReference>
<evidence type="ECO:0000256" key="4">
    <source>
        <dbReference type="ARBA" id="ARBA00012694"/>
    </source>
</evidence>
<comment type="caution">
    <text evidence="13">The sequence shown here is derived from an EMBL/GenBank/DDBJ whole genome shotgun (WGS) entry which is preliminary data.</text>
</comment>
<evidence type="ECO:0000256" key="10">
    <source>
        <dbReference type="ARBA" id="ARBA00032193"/>
    </source>
</evidence>
<evidence type="ECO:0000256" key="9">
    <source>
        <dbReference type="ARBA" id="ARBA00031349"/>
    </source>
</evidence>
<accession>A0AAN6LSY2</accession>
<dbReference type="GO" id="GO:0008652">
    <property type="term" value="P:amino acid biosynthetic process"/>
    <property type="evidence" value="ECO:0007669"/>
    <property type="project" value="UniProtKB-KW"/>
</dbReference>
<comment type="pathway">
    <text evidence="2">Metabolic intermediate biosynthesis; chorismate biosynthesis; chorismate from D-erythrose 4-phosphate and phosphoenolpyruvate: step 1/7.</text>
</comment>
<name>A0AAN6LSY2_9PLEO</name>
<dbReference type="InterPro" id="IPR013785">
    <property type="entry name" value="Aldolase_TIM"/>
</dbReference>
<dbReference type="GO" id="GO:0003849">
    <property type="term" value="F:3-deoxy-7-phosphoheptulonate synthase activity"/>
    <property type="evidence" value="ECO:0007669"/>
    <property type="project" value="UniProtKB-EC"/>
</dbReference>
<dbReference type="EMBL" id="WVTA01000011">
    <property type="protein sequence ID" value="KAK3203219.1"/>
    <property type="molecule type" value="Genomic_DNA"/>
</dbReference>
<evidence type="ECO:0000256" key="8">
    <source>
        <dbReference type="ARBA" id="ARBA00031111"/>
    </source>
</evidence>
<dbReference type="InterPro" id="IPR006218">
    <property type="entry name" value="DAHP1/KDSA"/>
</dbReference>